<feature type="transmembrane region" description="Helical" evidence="8">
    <location>
        <begin position="219"/>
        <end position="238"/>
    </location>
</feature>
<keyword evidence="6 8" id="KW-1133">Transmembrane helix</keyword>
<feature type="transmembrane region" description="Helical" evidence="8">
    <location>
        <begin position="345"/>
        <end position="364"/>
    </location>
</feature>
<dbReference type="Proteomes" id="UP000626554">
    <property type="component" value="Unassembled WGS sequence"/>
</dbReference>
<keyword evidence="4" id="KW-0808">Transferase</keyword>
<evidence type="ECO:0000256" key="6">
    <source>
        <dbReference type="ARBA" id="ARBA00022989"/>
    </source>
</evidence>
<evidence type="ECO:0000313" key="10">
    <source>
        <dbReference type="Proteomes" id="UP000626554"/>
    </source>
</evidence>
<feature type="transmembrane region" description="Helical" evidence="8">
    <location>
        <begin position="284"/>
        <end position="310"/>
    </location>
</feature>
<feature type="transmembrane region" description="Helical" evidence="8">
    <location>
        <begin position="95"/>
        <end position="114"/>
    </location>
</feature>
<evidence type="ECO:0008006" key="11">
    <source>
        <dbReference type="Google" id="ProtNLM"/>
    </source>
</evidence>
<reference evidence="9 10" key="1">
    <citation type="submission" date="2020-05" db="EMBL/GenBank/DDBJ databases">
        <title>Hymenobacter terrestris sp. nov. and Hymenobacter lapidiphilus sp. nov., isolated from regoliths in Antarctica.</title>
        <authorList>
            <person name="Sedlacek I."/>
            <person name="Pantucek R."/>
            <person name="Zeman M."/>
            <person name="Holochova P."/>
            <person name="Kralova S."/>
            <person name="Stankova E."/>
            <person name="Sedo O."/>
            <person name="Micenkova L."/>
            <person name="Svec P."/>
            <person name="Gupta V."/>
            <person name="Sood U."/>
            <person name="Korpole U.S."/>
            <person name="Lal R."/>
        </authorList>
    </citation>
    <scope>NUCLEOTIDE SEQUENCE [LARGE SCALE GENOMIC DNA]</scope>
    <source>
        <strain evidence="9 10">P5252</strain>
    </source>
</reference>
<comment type="caution">
    <text evidence="9">The sequence shown here is derived from an EMBL/GenBank/DDBJ whole genome shotgun (WGS) entry which is preliminary data.</text>
</comment>
<organism evidence="9 10">
    <name type="scientific">Hymenobacter terrestris</name>
    <dbReference type="NCBI Taxonomy" id="2748310"/>
    <lineage>
        <taxon>Bacteria</taxon>
        <taxon>Pseudomonadati</taxon>
        <taxon>Bacteroidota</taxon>
        <taxon>Cytophagia</taxon>
        <taxon>Cytophagales</taxon>
        <taxon>Hymenobacteraceae</taxon>
        <taxon>Hymenobacter</taxon>
    </lineage>
</organism>
<keyword evidence="7 8" id="KW-0472">Membrane</keyword>
<feature type="transmembrane region" description="Helical" evidence="8">
    <location>
        <begin position="147"/>
        <end position="168"/>
    </location>
</feature>
<sequence length="404" mass="45434">MPLHFRLLSAARAAVASPAGRWLRRRHGWLLVGLWALMQLLQLVQNHGPRHMHDSARYLYYARQIADGWQFAGGHNLRYVGYPLFMALWLKLGTGWWGIVLAQVALSGLAARAFYATMRRLTPSPVDWLPAALATAALVGWPDVQRFNWFLLTESLFISALVFVFWALVRVRRPASGRWLLLVATLVLFGAVRPNGFIATAAAALAGLAYLWQRPGQRAFRWSLAGLALLAPLGWWVLNKLLFTFTLIETYLQGNVIGGYNGWLLEPTEPLWFPPADLKPVLRLVYFMAANPFYFGKLAVLKGLTLFFYIKSYYSWSHILLIVLFIYPSYWLAWRGLRGASWLPARTFLAAVIGLQTVMVMMTIDDWDVRFIVPLLPCIFALAGLAVARSAELQQPLSAAGAGD</sequence>
<keyword evidence="10" id="KW-1185">Reference proteome</keyword>
<dbReference type="EMBL" id="JABKAV010000111">
    <property type="protein sequence ID" value="NVO86744.1"/>
    <property type="molecule type" value="Genomic_DNA"/>
</dbReference>
<dbReference type="PANTHER" id="PTHR33908">
    <property type="entry name" value="MANNOSYLTRANSFERASE YKCB-RELATED"/>
    <property type="match status" value="1"/>
</dbReference>
<feature type="transmembrane region" description="Helical" evidence="8">
    <location>
        <begin position="180"/>
        <end position="213"/>
    </location>
</feature>
<protein>
    <recommendedName>
        <fullName evidence="11">Glycosyltransferase RgtA/B/C/D-like domain-containing protein</fullName>
    </recommendedName>
</protein>
<evidence type="ECO:0000256" key="8">
    <source>
        <dbReference type="SAM" id="Phobius"/>
    </source>
</evidence>
<evidence type="ECO:0000256" key="1">
    <source>
        <dbReference type="ARBA" id="ARBA00004651"/>
    </source>
</evidence>
<keyword evidence="5 8" id="KW-0812">Transmembrane</keyword>
<evidence type="ECO:0000313" key="9">
    <source>
        <dbReference type="EMBL" id="NVO86744.1"/>
    </source>
</evidence>
<evidence type="ECO:0000256" key="5">
    <source>
        <dbReference type="ARBA" id="ARBA00022692"/>
    </source>
</evidence>
<evidence type="ECO:0000256" key="2">
    <source>
        <dbReference type="ARBA" id="ARBA00022475"/>
    </source>
</evidence>
<keyword evidence="2" id="KW-1003">Cell membrane</keyword>
<accession>A0ABX2QAP2</accession>
<gene>
    <name evidence="9" type="ORF">HW556_17820</name>
</gene>
<name>A0ABX2QAP2_9BACT</name>
<comment type="subcellular location">
    <subcellularLocation>
        <location evidence="1">Cell membrane</location>
        <topology evidence="1">Multi-pass membrane protein</topology>
    </subcellularLocation>
</comment>
<keyword evidence="3" id="KW-0328">Glycosyltransferase</keyword>
<evidence type="ECO:0000256" key="7">
    <source>
        <dbReference type="ARBA" id="ARBA00023136"/>
    </source>
</evidence>
<feature type="transmembrane region" description="Helical" evidence="8">
    <location>
        <begin position="370"/>
        <end position="388"/>
    </location>
</feature>
<proteinExistence type="predicted"/>
<dbReference type="InterPro" id="IPR050297">
    <property type="entry name" value="LipidA_mod_glycosyltrf_83"/>
</dbReference>
<dbReference type="RefSeq" id="WP_176901472.1">
    <property type="nucleotide sequence ID" value="NZ_JABKAV010000111.1"/>
</dbReference>
<evidence type="ECO:0000256" key="4">
    <source>
        <dbReference type="ARBA" id="ARBA00022679"/>
    </source>
</evidence>
<dbReference type="PANTHER" id="PTHR33908:SF11">
    <property type="entry name" value="MEMBRANE PROTEIN"/>
    <property type="match status" value="1"/>
</dbReference>
<evidence type="ECO:0000256" key="3">
    <source>
        <dbReference type="ARBA" id="ARBA00022676"/>
    </source>
</evidence>
<feature type="transmembrane region" description="Helical" evidence="8">
    <location>
        <begin position="316"/>
        <end position="333"/>
    </location>
</feature>